<evidence type="ECO:0000313" key="15">
    <source>
        <dbReference type="EMBL" id="SHH39157.1"/>
    </source>
</evidence>
<dbReference type="GO" id="GO:0005524">
    <property type="term" value="F:ATP binding"/>
    <property type="evidence" value="ECO:0007669"/>
    <property type="project" value="UniProtKB-KW"/>
</dbReference>
<evidence type="ECO:0000256" key="3">
    <source>
        <dbReference type="ARBA" id="ARBA00022679"/>
    </source>
</evidence>
<evidence type="ECO:0000256" key="10">
    <source>
        <dbReference type="ARBA" id="ARBA00022909"/>
    </source>
</evidence>
<gene>
    <name evidence="13" type="primary">acpS</name>
    <name evidence="15" type="ORF">SAMN02745199_0932</name>
</gene>
<evidence type="ECO:0000256" key="4">
    <source>
        <dbReference type="ARBA" id="ARBA00022723"/>
    </source>
</evidence>
<keyword evidence="11 13" id="KW-0443">Lipid metabolism</keyword>
<evidence type="ECO:0000256" key="9">
    <source>
        <dbReference type="ARBA" id="ARBA00022842"/>
    </source>
</evidence>
<feature type="domain" description="7,8-dihydro-6-hydroxymethylpterin-pyrophosphokinase" evidence="14">
    <location>
        <begin position="195"/>
        <end position="206"/>
    </location>
</feature>
<dbReference type="NCBIfam" id="TIGR00556">
    <property type="entry name" value="pantethn_trn"/>
    <property type="match status" value="1"/>
</dbReference>
<comment type="pathway">
    <text evidence="1">Cofactor biosynthesis; tetrahydrofolate biosynthesis; 2-amino-4-hydroxy-6-hydroxymethyl-7,8-dihydropteridine diphosphate from 7,8-dihydroneopterin triphosphate: step 4/4.</text>
</comment>
<keyword evidence="5" id="KW-0547">Nucleotide-binding</keyword>
<dbReference type="EC" id="2.7.8.7" evidence="13"/>
<dbReference type="GO" id="GO:0046654">
    <property type="term" value="P:tetrahydrofolate biosynthetic process"/>
    <property type="evidence" value="ECO:0007669"/>
    <property type="project" value="UniProtKB-UniPathway"/>
</dbReference>
<keyword evidence="12 13" id="KW-0275">Fatty acid biosynthesis</keyword>
<dbReference type="GO" id="GO:0046656">
    <property type="term" value="P:folic acid biosynthetic process"/>
    <property type="evidence" value="ECO:0007669"/>
    <property type="project" value="UniProtKB-KW"/>
</dbReference>
<dbReference type="PROSITE" id="PS00794">
    <property type="entry name" value="HPPK"/>
    <property type="match status" value="1"/>
</dbReference>
<dbReference type="GO" id="GO:0006633">
    <property type="term" value="P:fatty acid biosynthetic process"/>
    <property type="evidence" value="ECO:0007669"/>
    <property type="project" value="UniProtKB-UniRule"/>
</dbReference>
<evidence type="ECO:0000256" key="7">
    <source>
        <dbReference type="ARBA" id="ARBA00022832"/>
    </source>
</evidence>
<comment type="cofactor">
    <cofactor evidence="13">
        <name>Mg(2+)</name>
        <dbReference type="ChEBI" id="CHEBI:18420"/>
    </cofactor>
</comment>
<evidence type="ECO:0000256" key="1">
    <source>
        <dbReference type="ARBA" id="ARBA00005051"/>
    </source>
</evidence>
<organism evidence="15 16">
    <name type="scientific">Thermosipho atlanticus DSM 15807</name>
    <dbReference type="NCBI Taxonomy" id="1123380"/>
    <lineage>
        <taxon>Bacteria</taxon>
        <taxon>Thermotogati</taxon>
        <taxon>Thermotogota</taxon>
        <taxon>Thermotogae</taxon>
        <taxon>Thermotogales</taxon>
        <taxon>Fervidobacteriaceae</taxon>
        <taxon>Thermosipho</taxon>
    </lineage>
</organism>
<dbReference type="RefSeq" id="WP_073072771.1">
    <property type="nucleotide sequence ID" value="NZ_FQXN01000003.1"/>
</dbReference>
<evidence type="ECO:0000256" key="11">
    <source>
        <dbReference type="ARBA" id="ARBA00023098"/>
    </source>
</evidence>
<dbReference type="Gene3D" id="3.30.70.560">
    <property type="entry name" value="7,8-Dihydro-6-hydroxymethylpterin-pyrophosphokinase HPPK"/>
    <property type="match status" value="1"/>
</dbReference>
<evidence type="ECO:0000256" key="12">
    <source>
        <dbReference type="ARBA" id="ARBA00023160"/>
    </source>
</evidence>
<keyword evidence="10" id="KW-0289">Folate biosynthesis</keyword>
<dbReference type="HAMAP" id="MF_00101">
    <property type="entry name" value="AcpS"/>
    <property type="match status" value="1"/>
</dbReference>
<dbReference type="NCBIfam" id="TIGR01498">
    <property type="entry name" value="folK"/>
    <property type="match status" value="1"/>
</dbReference>
<feature type="binding site" evidence="13">
    <location>
        <position position="8"/>
    </location>
    <ligand>
        <name>Mg(2+)</name>
        <dbReference type="ChEBI" id="CHEBI:18420"/>
    </ligand>
</feature>
<evidence type="ECO:0000259" key="14">
    <source>
        <dbReference type="PROSITE" id="PS00794"/>
    </source>
</evidence>
<protein>
    <recommendedName>
        <fullName evidence="13">Holo-[acyl-carrier-protein] synthase</fullName>
        <shortName evidence="13">Holo-ACP synthase</shortName>
        <ecNumber evidence="13">2.7.8.7</ecNumber>
    </recommendedName>
    <alternativeName>
        <fullName evidence="13">4'-phosphopantetheinyl transferase AcpS</fullName>
    </alternativeName>
</protein>
<dbReference type="Gene3D" id="3.90.470.20">
    <property type="entry name" value="4'-phosphopantetheinyl transferase domain"/>
    <property type="match status" value="1"/>
</dbReference>
<dbReference type="InterPro" id="IPR002582">
    <property type="entry name" value="ACPS"/>
</dbReference>
<dbReference type="PANTHER" id="PTHR43071:SF1">
    <property type="entry name" value="2-AMINO-4-HYDROXY-6-HYDROXYMETHYLDIHYDROPTERIDINE PYROPHOSPHOKINASE"/>
    <property type="match status" value="1"/>
</dbReference>
<dbReference type="GO" id="GO:0008897">
    <property type="term" value="F:holo-[acyl-carrier-protein] synthase activity"/>
    <property type="evidence" value="ECO:0007669"/>
    <property type="project" value="UniProtKB-UniRule"/>
</dbReference>
<reference evidence="16" key="1">
    <citation type="submission" date="2016-11" db="EMBL/GenBank/DDBJ databases">
        <authorList>
            <person name="Varghese N."/>
            <person name="Submissions S."/>
        </authorList>
    </citation>
    <scope>NUCLEOTIDE SEQUENCE [LARGE SCALE GENOMIC DNA]</scope>
    <source>
        <strain evidence="16">DSM 15807</strain>
    </source>
</reference>
<evidence type="ECO:0000256" key="6">
    <source>
        <dbReference type="ARBA" id="ARBA00022777"/>
    </source>
</evidence>
<evidence type="ECO:0000256" key="13">
    <source>
        <dbReference type="HAMAP-Rule" id="MF_00101"/>
    </source>
</evidence>
<comment type="similarity">
    <text evidence="13">Belongs to the P-Pant transferase superfamily. AcpS family.</text>
</comment>
<keyword evidence="7 13" id="KW-0276">Fatty acid metabolism</keyword>
<feature type="binding site" evidence="13">
    <location>
        <position position="47"/>
    </location>
    <ligand>
        <name>Mg(2+)</name>
        <dbReference type="ChEBI" id="CHEBI:18420"/>
    </ligand>
</feature>
<keyword evidence="16" id="KW-1185">Reference proteome</keyword>
<evidence type="ECO:0000256" key="8">
    <source>
        <dbReference type="ARBA" id="ARBA00022840"/>
    </source>
</evidence>
<keyword evidence="8" id="KW-0067">ATP-binding</keyword>
<dbReference type="CDD" id="cd00483">
    <property type="entry name" value="HPPK"/>
    <property type="match status" value="1"/>
</dbReference>
<dbReference type="GO" id="GO:0016301">
    <property type="term" value="F:kinase activity"/>
    <property type="evidence" value="ECO:0007669"/>
    <property type="project" value="UniProtKB-KW"/>
</dbReference>
<keyword evidence="3 13" id="KW-0808">Transferase</keyword>
<keyword evidence="2 13" id="KW-0444">Lipid biosynthesis</keyword>
<evidence type="ECO:0000256" key="2">
    <source>
        <dbReference type="ARBA" id="ARBA00022516"/>
    </source>
</evidence>
<dbReference type="GO" id="GO:0003848">
    <property type="term" value="F:2-amino-4-hydroxy-6-hydroxymethyldihydropteridine diphosphokinase activity"/>
    <property type="evidence" value="ECO:0007669"/>
    <property type="project" value="InterPro"/>
</dbReference>
<sequence length="272" mass="31732">MIVGIGNDILNIKRINLKIERRILTDLEKDNGKLSAQYLAGRFSLKESFFKAIGTGLGENSFKDVSFVNNKFGKPYAVFHKDFKGFNFCHVSLSHDDYVFSTVLLERVKGKIFLGLGSNLGQREENLKNALEEIQKNNIEIISISSLYITKPYGYKEQDDFYNIVIEIDTDLSPTNLLNTLLYIEKKMGRRREIKWGPRNIDIDILFYGNLVVDLPNLKIPHYDFENRDFFIAPMYEISKDFVHPISSKKMFEYFSNLSINWRKLEWNLKNI</sequence>
<dbReference type="GO" id="GO:0005737">
    <property type="term" value="C:cytoplasm"/>
    <property type="evidence" value="ECO:0007669"/>
    <property type="project" value="UniProtKB-SubCell"/>
</dbReference>
<dbReference type="InterPro" id="IPR008278">
    <property type="entry name" value="4-PPantetheinyl_Trfase_dom"/>
</dbReference>
<dbReference type="Proteomes" id="UP000242592">
    <property type="component" value="Unassembled WGS sequence"/>
</dbReference>
<dbReference type="InterPro" id="IPR035907">
    <property type="entry name" value="Hppk_sf"/>
</dbReference>
<dbReference type="EMBL" id="FQXN01000003">
    <property type="protein sequence ID" value="SHH39157.1"/>
    <property type="molecule type" value="Genomic_DNA"/>
</dbReference>
<dbReference type="AlphaFoldDB" id="A0A1M5SKM5"/>
<keyword evidence="4 13" id="KW-0479">Metal-binding</keyword>
<comment type="subcellular location">
    <subcellularLocation>
        <location evidence="13">Cytoplasm</location>
    </subcellularLocation>
</comment>
<evidence type="ECO:0000313" key="16">
    <source>
        <dbReference type="Proteomes" id="UP000242592"/>
    </source>
</evidence>
<dbReference type="GO" id="GO:0000287">
    <property type="term" value="F:magnesium ion binding"/>
    <property type="evidence" value="ECO:0007669"/>
    <property type="project" value="UniProtKB-UniRule"/>
</dbReference>
<dbReference type="SUPFAM" id="SSF56214">
    <property type="entry name" value="4'-phosphopantetheinyl transferase"/>
    <property type="match status" value="1"/>
</dbReference>
<dbReference type="SUPFAM" id="SSF55083">
    <property type="entry name" value="6-hydroxymethyl-7,8-dihydropterin pyrophosphokinase, HPPK"/>
    <property type="match status" value="1"/>
</dbReference>
<comment type="catalytic activity">
    <reaction evidence="13">
        <text>apo-[ACP] + CoA = holo-[ACP] + adenosine 3',5'-bisphosphate + H(+)</text>
        <dbReference type="Rhea" id="RHEA:12068"/>
        <dbReference type="Rhea" id="RHEA-COMP:9685"/>
        <dbReference type="Rhea" id="RHEA-COMP:9690"/>
        <dbReference type="ChEBI" id="CHEBI:15378"/>
        <dbReference type="ChEBI" id="CHEBI:29999"/>
        <dbReference type="ChEBI" id="CHEBI:57287"/>
        <dbReference type="ChEBI" id="CHEBI:58343"/>
        <dbReference type="ChEBI" id="CHEBI:64479"/>
        <dbReference type="EC" id="2.7.8.7"/>
    </reaction>
</comment>
<evidence type="ECO:0000256" key="5">
    <source>
        <dbReference type="ARBA" id="ARBA00022741"/>
    </source>
</evidence>
<comment type="function">
    <text evidence="13">Transfers the 4'-phosphopantetheine moiety from coenzyme A to a Ser of acyl-carrier-protein.</text>
</comment>
<dbReference type="STRING" id="1123380.SAMN02745199_0932"/>
<dbReference type="InterPro" id="IPR000550">
    <property type="entry name" value="Hppk"/>
</dbReference>
<dbReference type="InterPro" id="IPR004568">
    <property type="entry name" value="Ppantetheine-prot_Trfase_dom"/>
</dbReference>
<keyword evidence="6 15" id="KW-0418">Kinase</keyword>
<dbReference type="Pfam" id="PF01648">
    <property type="entry name" value="ACPS"/>
    <property type="match status" value="1"/>
</dbReference>
<keyword evidence="9 13" id="KW-0460">Magnesium</keyword>
<dbReference type="OrthoDB" id="9808041at2"/>
<proteinExistence type="inferred from homology"/>
<dbReference type="UniPathway" id="UPA00077">
    <property type="reaction ID" value="UER00155"/>
</dbReference>
<accession>A0A1M5SKM5</accession>
<keyword evidence="13" id="KW-0963">Cytoplasm</keyword>
<dbReference type="PANTHER" id="PTHR43071">
    <property type="entry name" value="2-AMINO-4-HYDROXY-6-HYDROXYMETHYLDIHYDROPTERIDINE PYROPHOSPHOKINASE"/>
    <property type="match status" value="1"/>
</dbReference>
<dbReference type="InterPro" id="IPR037143">
    <property type="entry name" value="4-PPantetheinyl_Trfase_dom_sf"/>
</dbReference>
<name>A0A1M5SKM5_9BACT</name>
<dbReference type="Pfam" id="PF01288">
    <property type="entry name" value="HPPK"/>
    <property type="match status" value="1"/>
</dbReference>